<protein>
    <recommendedName>
        <fullName evidence="3">Zn-ribbon-containing RNA-binding protein</fullName>
    </recommendedName>
</protein>
<name>A0A261G3Z0_9BIFI</name>
<keyword evidence="2" id="KW-1185">Reference proteome</keyword>
<dbReference type="RefSeq" id="WP_094729190.1">
    <property type="nucleotide sequence ID" value="NZ_MWWY01000008.1"/>
</dbReference>
<gene>
    <name evidence="1" type="ORF">BHAP_0452</name>
</gene>
<organism evidence="1 2">
    <name type="scientific">Bifidobacterium hapali</name>
    <dbReference type="NCBI Taxonomy" id="1630172"/>
    <lineage>
        <taxon>Bacteria</taxon>
        <taxon>Bacillati</taxon>
        <taxon>Actinomycetota</taxon>
        <taxon>Actinomycetes</taxon>
        <taxon>Bifidobacteriales</taxon>
        <taxon>Bifidobacteriaceae</taxon>
        <taxon>Bifidobacterium</taxon>
    </lineage>
</organism>
<evidence type="ECO:0008006" key="3">
    <source>
        <dbReference type="Google" id="ProtNLM"/>
    </source>
</evidence>
<dbReference type="PANTHER" id="PTHR36456:SF1">
    <property type="entry name" value="UPF0232 PROTEIN SCO3875"/>
    <property type="match status" value="1"/>
</dbReference>
<proteinExistence type="predicted"/>
<dbReference type="EMBL" id="MWWY01000008">
    <property type="protein sequence ID" value="OZG66132.1"/>
    <property type="molecule type" value="Genomic_DNA"/>
</dbReference>
<evidence type="ECO:0000313" key="1">
    <source>
        <dbReference type="EMBL" id="OZG66132.1"/>
    </source>
</evidence>
<reference evidence="1 2" key="1">
    <citation type="journal article" date="2017" name="BMC Genomics">
        <title>Comparative genomic and phylogenomic analyses of the Bifidobacteriaceae family.</title>
        <authorList>
            <person name="Lugli G.A."/>
            <person name="Milani C."/>
            <person name="Turroni F."/>
            <person name="Duranti S."/>
            <person name="Mancabelli L."/>
            <person name="Mangifesta M."/>
            <person name="Ferrario C."/>
            <person name="Modesto M."/>
            <person name="Mattarelli P."/>
            <person name="Jiri K."/>
            <person name="van Sinderen D."/>
            <person name="Ventura M."/>
        </authorList>
    </citation>
    <scope>NUCLEOTIDE SEQUENCE [LARGE SCALE GENOMIC DNA]</scope>
    <source>
        <strain evidence="1 2">DSM 100202</strain>
    </source>
</reference>
<sequence>MKPPIERTLKLDERRLPAEIFERLATRGGYIMRDRKTREANREKAWESFGKPGRDPNTLGSVLDGLADGRRWVPQLKLAQLRDHWDQVVGPAIAMHSTVASVRDGVLTIRTESAVWATQLTYMIPQLTAVIRERLAGLDIQEIRVTGPQSGYRRSAYRGRRSM</sequence>
<dbReference type="PANTHER" id="PTHR36456">
    <property type="entry name" value="UPF0232 PROTEIN SCO3875"/>
    <property type="match status" value="1"/>
</dbReference>
<comment type="caution">
    <text evidence="1">The sequence shown here is derived from an EMBL/GenBank/DDBJ whole genome shotgun (WGS) entry which is preliminary data.</text>
</comment>
<dbReference type="Proteomes" id="UP000216074">
    <property type="component" value="Unassembled WGS sequence"/>
</dbReference>
<dbReference type="InterPro" id="IPR007922">
    <property type="entry name" value="DciA-like"/>
</dbReference>
<dbReference type="Pfam" id="PF05258">
    <property type="entry name" value="DciA"/>
    <property type="match status" value="1"/>
</dbReference>
<accession>A0A261G3Z0</accession>
<evidence type="ECO:0000313" key="2">
    <source>
        <dbReference type="Proteomes" id="UP000216074"/>
    </source>
</evidence>
<dbReference type="AlphaFoldDB" id="A0A261G3Z0"/>
<dbReference type="OrthoDB" id="5516926at2"/>